<dbReference type="PANTHER" id="PTHR36978">
    <property type="entry name" value="P-LOOP CONTAINING NUCLEOTIDE TRIPHOSPHATE HYDROLASE"/>
    <property type="match status" value="1"/>
</dbReference>
<organism evidence="1 2">
    <name type="scientific">Cohnella zeiphila</name>
    <dbReference type="NCBI Taxonomy" id="2761120"/>
    <lineage>
        <taxon>Bacteria</taxon>
        <taxon>Bacillati</taxon>
        <taxon>Bacillota</taxon>
        <taxon>Bacilli</taxon>
        <taxon>Bacillales</taxon>
        <taxon>Paenibacillaceae</taxon>
        <taxon>Cohnella</taxon>
    </lineage>
</organism>
<gene>
    <name evidence="1" type="ORF">H7C18_20475</name>
</gene>
<dbReference type="Gene3D" id="3.40.50.300">
    <property type="entry name" value="P-loop containing nucleotide triphosphate hydrolases"/>
    <property type="match status" value="1"/>
</dbReference>
<sequence length="237" mass="27951">MMRKRVFSDGSDSSDCDDKRDGSNKIFCIGCNKTGTSSLKKTFEDLGYTTGDQRRAEQLMKDYLSGNYQAIIHYCQSAEVFQDFPFSMPGTFKHLDMAYPNSKFILSLRDDPKQWYRSLTKFHSAVFNNGKIMTKEDLLNSNYIYKGWLWEYNRCLYDIPENDPYNKKALIRHYQKYNQEIIEYFKDRPNDLLIINLSQFGSFQKFCSFLGIENPPYNDFPWLNKTVDIIERMKGNT</sequence>
<dbReference type="SUPFAM" id="SSF52540">
    <property type="entry name" value="P-loop containing nucleoside triphosphate hydrolases"/>
    <property type="match status" value="1"/>
</dbReference>
<accession>A0A7X0SNL5</accession>
<name>A0A7X0SNL5_9BACL</name>
<dbReference type="RefSeq" id="WP_185130967.1">
    <property type="nucleotide sequence ID" value="NZ_JACJVO010000025.1"/>
</dbReference>
<dbReference type="Pfam" id="PF17784">
    <property type="entry name" value="Sulfotransfer_4"/>
    <property type="match status" value="1"/>
</dbReference>
<dbReference type="AlphaFoldDB" id="A0A7X0SNL5"/>
<proteinExistence type="predicted"/>
<dbReference type="PANTHER" id="PTHR36978:SF4">
    <property type="entry name" value="P-LOOP CONTAINING NUCLEOSIDE TRIPHOSPHATE HYDROLASE PROTEIN"/>
    <property type="match status" value="1"/>
</dbReference>
<dbReference type="InterPro" id="IPR040632">
    <property type="entry name" value="Sulfotransfer_4"/>
</dbReference>
<reference evidence="1 2" key="1">
    <citation type="submission" date="2020-08" db="EMBL/GenBank/DDBJ databases">
        <title>Cohnella phylogeny.</title>
        <authorList>
            <person name="Dunlap C."/>
        </authorList>
    </citation>
    <scope>NUCLEOTIDE SEQUENCE [LARGE SCALE GENOMIC DNA]</scope>
    <source>
        <strain evidence="1 2">CBP 2801</strain>
    </source>
</reference>
<dbReference type="Proteomes" id="UP000564644">
    <property type="component" value="Unassembled WGS sequence"/>
</dbReference>
<dbReference type="EMBL" id="JACJVO010000025">
    <property type="protein sequence ID" value="MBB6733302.1"/>
    <property type="molecule type" value="Genomic_DNA"/>
</dbReference>
<comment type="caution">
    <text evidence="1">The sequence shown here is derived from an EMBL/GenBank/DDBJ whole genome shotgun (WGS) entry which is preliminary data.</text>
</comment>
<evidence type="ECO:0000313" key="2">
    <source>
        <dbReference type="Proteomes" id="UP000564644"/>
    </source>
</evidence>
<keyword evidence="2" id="KW-1185">Reference proteome</keyword>
<evidence type="ECO:0008006" key="3">
    <source>
        <dbReference type="Google" id="ProtNLM"/>
    </source>
</evidence>
<evidence type="ECO:0000313" key="1">
    <source>
        <dbReference type="EMBL" id="MBB6733302.1"/>
    </source>
</evidence>
<dbReference type="InterPro" id="IPR027417">
    <property type="entry name" value="P-loop_NTPase"/>
</dbReference>
<protein>
    <recommendedName>
        <fullName evidence="3">Sulfotransferase domain-containing protein</fullName>
    </recommendedName>
</protein>